<dbReference type="InterPro" id="IPR018672">
    <property type="entry name" value="DUF2140"/>
</dbReference>
<dbReference type="Proteomes" id="UP000318521">
    <property type="component" value="Unassembled WGS sequence"/>
</dbReference>
<dbReference type="Pfam" id="PF09911">
    <property type="entry name" value="DUF2140"/>
    <property type="match status" value="1"/>
</dbReference>
<organism evidence="2 3">
    <name type="scientific">Alkalicoccobacillus porphyridii</name>
    <dbReference type="NCBI Taxonomy" id="2597270"/>
    <lineage>
        <taxon>Bacteria</taxon>
        <taxon>Bacillati</taxon>
        <taxon>Bacillota</taxon>
        <taxon>Bacilli</taxon>
        <taxon>Bacillales</taxon>
        <taxon>Bacillaceae</taxon>
        <taxon>Alkalicoccobacillus</taxon>
    </lineage>
</organism>
<evidence type="ECO:0000256" key="1">
    <source>
        <dbReference type="SAM" id="Phobius"/>
    </source>
</evidence>
<evidence type="ECO:0000313" key="2">
    <source>
        <dbReference type="EMBL" id="TSB47714.1"/>
    </source>
</evidence>
<gene>
    <name evidence="2" type="ORF">FN960_04130</name>
</gene>
<keyword evidence="1" id="KW-0812">Transmembrane</keyword>
<dbReference type="RefSeq" id="WP_143847207.1">
    <property type="nucleotide sequence ID" value="NZ_VLXZ01000002.1"/>
</dbReference>
<comment type="caution">
    <text evidence="2">The sequence shown here is derived from an EMBL/GenBank/DDBJ whole genome shotgun (WGS) entry which is preliminary data.</text>
</comment>
<accession>A0A554A1Y8</accession>
<keyword evidence="1" id="KW-0472">Membrane</keyword>
<dbReference type="EMBL" id="VLXZ01000002">
    <property type="protein sequence ID" value="TSB47714.1"/>
    <property type="molecule type" value="Genomic_DNA"/>
</dbReference>
<sequence length="214" mass="24743">MQTERATQEKKKTSWKLWFFGLFAFNIAIILALVIFIFWPAPSATYPADQNNDYGQSSEFIVQTTKLNINDLSNAYIDQFLEGTNHQYQIEIDEDIHLIGELPVFSTTLPLSVRFEPVVQENGDLILRQESISLGLLELPNQKIMEYLDRYLPVPEWVIVNPAEEEIYVAVTDMDIRSNFQVEVERINLEQDDLAFKIIVPYRTLGIDAQPIEQ</sequence>
<dbReference type="OrthoDB" id="2412610at2"/>
<name>A0A554A1Y8_9BACI</name>
<keyword evidence="3" id="KW-1185">Reference proteome</keyword>
<keyword evidence="1" id="KW-1133">Transmembrane helix</keyword>
<feature type="transmembrane region" description="Helical" evidence="1">
    <location>
        <begin position="17"/>
        <end position="39"/>
    </location>
</feature>
<dbReference type="AlphaFoldDB" id="A0A554A1Y8"/>
<proteinExistence type="predicted"/>
<reference evidence="2 3" key="1">
    <citation type="submission" date="2019-07" db="EMBL/GenBank/DDBJ databases">
        <authorList>
            <person name="Park Y.J."/>
            <person name="Jeong S.E."/>
            <person name="Jung H.S."/>
        </authorList>
    </citation>
    <scope>NUCLEOTIDE SEQUENCE [LARGE SCALE GENOMIC DNA]</scope>
    <source>
        <strain evidence="3">P16(2019)</strain>
    </source>
</reference>
<protein>
    <submittedName>
        <fullName evidence="2">DUF2140 family protein</fullName>
    </submittedName>
</protein>
<evidence type="ECO:0000313" key="3">
    <source>
        <dbReference type="Proteomes" id="UP000318521"/>
    </source>
</evidence>